<dbReference type="EMBL" id="CP003257">
    <property type="protein sequence ID" value="AEX85970.1"/>
    <property type="molecule type" value="Genomic_DNA"/>
</dbReference>
<dbReference type="RefSeq" id="WP_014297041.1">
    <property type="nucleotide sequence ID" value="NC_016751.1"/>
</dbReference>
<dbReference type="STRING" id="443254.Marpi_1580"/>
<dbReference type="OrthoDB" id="45736at2"/>
<protein>
    <submittedName>
        <fullName evidence="1">Uncharacterized protein</fullName>
    </submittedName>
</protein>
<keyword evidence="2" id="KW-1185">Reference proteome</keyword>
<dbReference type="AlphaFoldDB" id="H2J4M8"/>
<reference evidence="1 2" key="1">
    <citation type="journal article" date="2012" name="J. Bacteriol.">
        <title>Complete Genome Sequence of the Thermophilic, Piezophilic, Heterotrophic Bacterium Marinitoga piezophila KA3.</title>
        <authorList>
            <person name="Lucas S."/>
            <person name="Han J."/>
            <person name="Lapidus A."/>
            <person name="Cheng J.F."/>
            <person name="Goodwin L.A."/>
            <person name="Pitluck S."/>
            <person name="Peters L."/>
            <person name="Mikhailova N."/>
            <person name="Teshima H."/>
            <person name="Detter J.C."/>
            <person name="Han C."/>
            <person name="Tapia R."/>
            <person name="Land M."/>
            <person name="Hauser L."/>
            <person name="Kyrpides N.C."/>
            <person name="Ivanova N."/>
            <person name="Pagani I."/>
            <person name="Vannier P."/>
            <person name="Oger P."/>
            <person name="Bartlett D.H."/>
            <person name="Noll K.M."/>
            <person name="Woyke T."/>
            <person name="Jebbar M."/>
        </authorList>
    </citation>
    <scope>NUCLEOTIDE SEQUENCE [LARGE SCALE GENOMIC DNA]</scope>
    <source>
        <strain evidence="2">DSM 14283 / JCM 11233 / KA3</strain>
    </source>
</reference>
<dbReference type="eggNOG" id="ENOG502ZY0E">
    <property type="taxonomic scope" value="Bacteria"/>
</dbReference>
<accession>H2J4M8</accession>
<organism evidence="1 2">
    <name type="scientific">Marinitoga piezophila (strain DSM 14283 / JCM 11233 / KA3)</name>
    <dbReference type="NCBI Taxonomy" id="443254"/>
    <lineage>
        <taxon>Bacteria</taxon>
        <taxon>Thermotogati</taxon>
        <taxon>Thermotogota</taxon>
        <taxon>Thermotogae</taxon>
        <taxon>Petrotogales</taxon>
        <taxon>Petrotogaceae</taxon>
        <taxon>Marinitoga</taxon>
    </lineage>
</organism>
<proteinExistence type="predicted"/>
<dbReference type="HOGENOM" id="CLU_996790_0_0_0"/>
<name>H2J4M8_MARPK</name>
<reference evidence="2" key="2">
    <citation type="submission" date="2012-01" db="EMBL/GenBank/DDBJ databases">
        <title>Complete sequence of chromosome of Marinitoga piezophila KA3.</title>
        <authorList>
            <person name="Lucas S."/>
            <person name="Han J."/>
            <person name="Lapidus A."/>
            <person name="Cheng J.-F."/>
            <person name="Goodwin L."/>
            <person name="Pitluck S."/>
            <person name="Peters L."/>
            <person name="Mikhailova N."/>
            <person name="Teshima H."/>
            <person name="Detter J.C."/>
            <person name="Han C."/>
            <person name="Tapia R."/>
            <person name="Land M."/>
            <person name="Hauser L."/>
            <person name="Kyrpides N."/>
            <person name="Ivanova N."/>
            <person name="Pagani I."/>
            <person name="Jebbar M."/>
            <person name="Vannier P."/>
            <person name="Oger P."/>
            <person name="Cario A."/>
            <person name="Bartlett D."/>
            <person name="Noll K.M."/>
            <person name="Woyke T."/>
        </authorList>
    </citation>
    <scope>NUCLEOTIDE SEQUENCE [LARGE SCALE GENOMIC DNA]</scope>
    <source>
        <strain evidence="2">DSM 14283 / JCM 11233 / KA3</strain>
    </source>
</reference>
<sequence length="279" mass="32621">MKKNILISLLLLLFITSFSINYEITNNYLELKIPFWSTKNQNLGISGKYPFSYDLHFPTLGTYYTGSKEFYTYQKIFFKKIKLKIGERIFDFGIKYDIENNSPEIFYSIKKYSNQLAMKSFSYSYNSVFKNGSETRNLSSSNILAATILKLTTYSNSFKYKNTDFSVSNYSVYAQRYMKIPFILGESSLGISLSLPVGILENKYFSGFWGYGVLYSENNYYPYFTFQSPFKIDKSEYYIGMQMKMSEDAGFLLYLSKNDIKNPLSIIITNNGWCFFIEY</sequence>
<dbReference type="Proteomes" id="UP000007161">
    <property type="component" value="Chromosome"/>
</dbReference>
<dbReference type="KEGG" id="mpz:Marpi_1580"/>
<evidence type="ECO:0000313" key="2">
    <source>
        <dbReference type="Proteomes" id="UP000007161"/>
    </source>
</evidence>
<gene>
    <name evidence="1" type="ordered locus">Marpi_1580</name>
</gene>
<evidence type="ECO:0000313" key="1">
    <source>
        <dbReference type="EMBL" id="AEX85970.1"/>
    </source>
</evidence>